<dbReference type="Pfam" id="PF00293">
    <property type="entry name" value="NUDIX"/>
    <property type="match status" value="1"/>
</dbReference>
<dbReference type="InterPro" id="IPR020084">
    <property type="entry name" value="NUDIX_hydrolase_CS"/>
</dbReference>
<dbReference type="InterPro" id="IPR015797">
    <property type="entry name" value="NUDIX_hydrolase-like_dom_sf"/>
</dbReference>
<dbReference type="PROSITE" id="PS00893">
    <property type="entry name" value="NUDIX_BOX"/>
    <property type="match status" value="1"/>
</dbReference>
<dbReference type="InterPro" id="IPR000086">
    <property type="entry name" value="NUDIX_hydrolase_dom"/>
</dbReference>
<dbReference type="OrthoDB" id="511483at2"/>
<reference evidence="3 4" key="1">
    <citation type="submission" date="2018-11" db="EMBL/GenBank/DDBJ databases">
        <title>Genomes From Bacteria Associated with the Canine Oral Cavity: a Test Case for Automated Genome-Based Taxonomic Assignment.</title>
        <authorList>
            <person name="Coil D.A."/>
            <person name="Jospin G."/>
            <person name="Darling A.E."/>
            <person name="Wallis C."/>
            <person name="Davis I.J."/>
            <person name="Harris S."/>
            <person name="Eisen J.A."/>
            <person name="Holcombe L.J."/>
            <person name="O'Flynn C."/>
        </authorList>
    </citation>
    <scope>NUCLEOTIDE SEQUENCE [LARGE SCALE GENOMIC DNA]</scope>
    <source>
        <strain evidence="3 4">OH4460_COT-188</strain>
    </source>
</reference>
<dbReference type="Proteomes" id="UP000281534">
    <property type="component" value="Unassembled WGS sequence"/>
</dbReference>
<gene>
    <name evidence="3" type="ORF">EII27_05615</name>
</gene>
<keyword evidence="1" id="KW-0378">Hydrolase</keyword>
<evidence type="ECO:0000256" key="1">
    <source>
        <dbReference type="ARBA" id="ARBA00022801"/>
    </source>
</evidence>
<dbReference type="EMBL" id="RQYY01000007">
    <property type="protein sequence ID" value="RRD26065.1"/>
    <property type="molecule type" value="Genomic_DNA"/>
</dbReference>
<name>A0A3P1UYI2_9FUSO</name>
<dbReference type="PANTHER" id="PTHR43736">
    <property type="entry name" value="ADP-RIBOSE PYROPHOSPHATASE"/>
    <property type="match status" value="1"/>
</dbReference>
<accession>A0A3P1UYI2</accession>
<evidence type="ECO:0000313" key="3">
    <source>
        <dbReference type="EMBL" id="RRD26065.1"/>
    </source>
</evidence>
<dbReference type="GO" id="GO:0016787">
    <property type="term" value="F:hydrolase activity"/>
    <property type="evidence" value="ECO:0007669"/>
    <property type="project" value="UniProtKB-KW"/>
</dbReference>
<comment type="caution">
    <text evidence="3">The sequence shown here is derived from an EMBL/GenBank/DDBJ whole genome shotgun (WGS) entry which is preliminary data.</text>
</comment>
<feature type="domain" description="Nudix hydrolase" evidence="2">
    <location>
        <begin position="4"/>
        <end position="143"/>
    </location>
</feature>
<dbReference type="CDD" id="cd04686">
    <property type="entry name" value="NUDIX_Hydrolase"/>
    <property type="match status" value="1"/>
</dbReference>
<dbReference type="Gene3D" id="3.90.79.10">
    <property type="entry name" value="Nucleoside Triphosphate Pyrophosphohydrolase"/>
    <property type="match status" value="1"/>
</dbReference>
<dbReference type="AlphaFoldDB" id="A0A3P1UYI2"/>
<evidence type="ECO:0000313" key="4">
    <source>
        <dbReference type="Proteomes" id="UP000281534"/>
    </source>
</evidence>
<dbReference type="SUPFAM" id="SSF55811">
    <property type="entry name" value="Nudix"/>
    <property type="match status" value="1"/>
</dbReference>
<dbReference type="PANTHER" id="PTHR43736:SF1">
    <property type="entry name" value="DIHYDRONEOPTERIN TRIPHOSPHATE DIPHOSPHATASE"/>
    <property type="match status" value="1"/>
</dbReference>
<protein>
    <submittedName>
        <fullName evidence="3">NUDIX domain-containing protein</fullName>
    </submittedName>
</protein>
<evidence type="ECO:0000259" key="2">
    <source>
        <dbReference type="PROSITE" id="PS51462"/>
    </source>
</evidence>
<organism evidence="3 4">
    <name type="scientific">Fusobacterium canifelinum</name>
    <dbReference type="NCBI Taxonomy" id="285729"/>
    <lineage>
        <taxon>Bacteria</taxon>
        <taxon>Fusobacteriati</taxon>
        <taxon>Fusobacteriota</taxon>
        <taxon>Fusobacteriia</taxon>
        <taxon>Fusobacteriales</taxon>
        <taxon>Fusobacteriaceae</taxon>
        <taxon>Fusobacterium</taxon>
    </lineage>
</organism>
<dbReference type="RefSeq" id="WP_124796552.1">
    <property type="nucleotide sequence ID" value="NZ_RQYY01000007.1"/>
</dbReference>
<sequence length="161" mass="18841">MECKEHLGVYGVNIFNDKLLCIKKTQGPYQYRYDLPGGSQKIGEGLIKTLKREILEETGYFVLEYKNSRAYDFLIFSDDFKGCIHHLAIIYDVTLDENKRKDILELVHDGKNDSEGAVWVEFSEFTLENASPLILKIKDEFYNTENLLETKIYEKWNINKN</sequence>
<proteinExistence type="predicted"/>
<dbReference type="PROSITE" id="PS51462">
    <property type="entry name" value="NUDIX"/>
    <property type="match status" value="1"/>
</dbReference>